<feature type="domain" description="EGF-like" evidence="17">
    <location>
        <begin position="401"/>
        <end position="441"/>
    </location>
</feature>
<evidence type="ECO:0000256" key="7">
    <source>
        <dbReference type="ARBA" id="ARBA00022737"/>
    </source>
</evidence>
<evidence type="ECO:0000256" key="13">
    <source>
        <dbReference type="ARBA" id="ARBA00076123"/>
    </source>
</evidence>
<dbReference type="FunFam" id="2.10.25.10:FF:000199">
    <property type="entry name" value="signal peptide, CUB and EGF-like domain-containing protein 2 isoform X2"/>
    <property type="match status" value="1"/>
</dbReference>
<dbReference type="GeneTree" id="ENSGT00940000153185"/>
<evidence type="ECO:0000256" key="5">
    <source>
        <dbReference type="ARBA" id="ARBA00022536"/>
    </source>
</evidence>
<feature type="domain" description="EGF-like" evidence="17">
    <location>
        <begin position="43"/>
        <end position="83"/>
    </location>
</feature>
<dbReference type="GO" id="GO:0009986">
    <property type="term" value="C:cell surface"/>
    <property type="evidence" value="ECO:0007669"/>
    <property type="project" value="UniProtKB-SubCell"/>
</dbReference>
<evidence type="ECO:0000256" key="10">
    <source>
        <dbReference type="ARBA" id="ARBA00023157"/>
    </source>
</evidence>
<dbReference type="SMART" id="SM01411">
    <property type="entry name" value="Ephrin_rec_like"/>
    <property type="match status" value="3"/>
</dbReference>
<keyword evidence="11" id="KW-0325">Glycoprotein</keyword>
<evidence type="ECO:0000313" key="19">
    <source>
        <dbReference type="MGI" id="MGI:1928765"/>
    </source>
</evidence>
<dbReference type="Ensembl" id="ENSMUST00000106728.3">
    <property type="protein sequence ID" value="ENSMUSP00000102339.3"/>
    <property type="gene ID" value="ENSMUSG00000007279.15"/>
</dbReference>
<name>D3YVN5_MOUSE</name>
<dbReference type="FunFam" id="2.10.25.10:FF:000037">
    <property type="entry name" value="Signal peptide, CUB domain and EGF-like domain-containing 2"/>
    <property type="match status" value="1"/>
</dbReference>
<dbReference type="PROSITE" id="PS50026">
    <property type="entry name" value="EGF_3"/>
    <property type="match status" value="4"/>
</dbReference>
<feature type="domain" description="EGF-like" evidence="17">
    <location>
        <begin position="126"/>
        <end position="162"/>
    </location>
</feature>
<accession>D3YVN5</accession>
<feature type="domain" description="EGF-like" evidence="17">
    <location>
        <begin position="362"/>
        <end position="400"/>
    </location>
</feature>
<feature type="signal peptide" evidence="16">
    <location>
        <begin position="1"/>
        <end position="27"/>
    </location>
</feature>
<dbReference type="Pfam" id="PF12947">
    <property type="entry name" value="EGF_3"/>
    <property type="match status" value="1"/>
</dbReference>
<dbReference type="InterPro" id="IPR000742">
    <property type="entry name" value="EGF"/>
</dbReference>
<dbReference type="InterPro" id="IPR024731">
    <property type="entry name" value="NELL2-like_EGF"/>
</dbReference>
<dbReference type="ProteomicsDB" id="347326"/>
<dbReference type="Pfam" id="PF12662">
    <property type="entry name" value="cEGF"/>
    <property type="match status" value="1"/>
</dbReference>
<dbReference type="FunFam" id="2.10.50.10:FF:000029">
    <property type="entry name" value="Signal peptide, CUB domain and EGF like domain containing 2"/>
    <property type="match status" value="1"/>
</dbReference>
<comment type="caution">
    <text evidence="15">Lacks conserved residue(s) required for the propagation of feature annotation.</text>
</comment>
<evidence type="ECO:0000259" key="17">
    <source>
        <dbReference type="PROSITE" id="PS50026"/>
    </source>
</evidence>
<dbReference type="FunFam" id="2.10.50.10:FF:000002">
    <property type="entry name" value="signal peptide, CUB and EGF-like domain-containing protein 2 isoform X1"/>
    <property type="match status" value="1"/>
</dbReference>
<dbReference type="FunFam" id="2.10.25.10:FF:000028">
    <property type="entry name" value="Signal peptide, CUB domain and EGF-like domain-containing 2"/>
    <property type="match status" value="1"/>
</dbReference>
<dbReference type="InterPro" id="IPR052071">
    <property type="entry name" value="SCUB_EGF-like_domain"/>
</dbReference>
<keyword evidence="4" id="KW-0964">Secreted</keyword>
<dbReference type="InterPro" id="IPR035914">
    <property type="entry name" value="Sperma_CUB_dom_sf"/>
</dbReference>
<dbReference type="Pfam" id="PF07645">
    <property type="entry name" value="EGF_CA"/>
    <property type="match status" value="1"/>
</dbReference>
<evidence type="ECO:0000256" key="4">
    <source>
        <dbReference type="ARBA" id="ARBA00022525"/>
    </source>
</evidence>
<dbReference type="Gene3D" id="2.10.50.10">
    <property type="entry name" value="Tumor Necrosis Factor Receptor, subunit A, domain 2"/>
    <property type="match status" value="3"/>
</dbReference>
<reference evidence="18" key="3">
    <citation type="submission" date="2025-08" db="UniProtKB">
        <authorList>
            <consortium name="Ensembl"/>
        </authorList>
    </citation>
    <scope>IDENTIFICATION</scope>
    <source>
        <strain evidence="18">C57BL/6J</strain>
    </source>
</reference>
<dbReference type="SMART" id="SM00179">
    <property type="entry name" value="EGF_CA"/>
    <property type="match status" value="7"/>
</dbReference>
<keyword evidence="21" id="KW-1267">Proteomics identification</keyword>
<dbReference type="Gene3D" id="2.10.25.10">
    <property type="entry name" value="Laminin"/>
    <property type="match status" value="9"/>
</dbReference>
<keyword evidence="6 16" id="KW-0732">Signal</keyword>
<dbReference type="InterPro" id="IPR049883">
    <property type="entry name" value="NOTCH1_EGF-like"/>
</dbReference>
<evidence type="ECO:0000256" key="2">
    <source>
        <dbReference type="ARBA" id="ARBA00004613"/>
    </source>
</evidence>
<dbReference type="ExpressionAtlas" id="D3YVN5">
    <property type="expression patterns" value="baseline and differential"/>
</dbReference>
<dbReference type="FunFam" id="2.10.25.10:FF:000008">
    <property type="entry name" value="Signal peptide, CUB domain, EGF-like 2"/>
    <property type="match status" value="1"/>
</dbReference>
<keyword evidence="10 15" id="KW-1015">Disulfide bond</keyword>
<keyword evidence="8" id="KW-0106">Calcium</keyword>
<feature type="disulfide bond" evidence="15">
    <location>
        <begin position="366"/>
        <end position="376"/>
    </location>
</feature>
<dbReference type="InterPro" id="IPR000152">
    <property type="entry name" value="EGF-type_Asp/Asn_hydroxyl_site"/>
</dbReference>
<reference evidence="18 20" key="1">
    <citation type="journal article" date="2009" name="PLoS Biol.">
        <title>Lineage-specific biology revealed by a finished genome assembly of the mouse.</title>
        <authorList>
            <consortium name="Mouse Genome Sequencing Consortium"/>
            <person name="Church D.M."/>
            <person name="Goodstadt L."/>
            <person name="Hillier L.W."/>
            <person name="Zody M.C."/>
            <person name="Goldstein S."/>
            <person name="She X."/>
            <person name="Bult C.J."/>
            <person name="Agarwala R."/>
            <person name="Cherry J.L."/>
            <person name="DiCuccio M."/>
            <person name="Hlavina W."/>
            <person name="Kapustin Y."/>
            <person name="Meric P."/>
            <person name="Maglott D."/>
            <person name="Birtle Z."/>
            <person name="Marques A.C."/>
            <person name="Graves T."/>
            <person name="Zhou S."/>
            <person name="Teague B."/>
            <person name="Potamousis K."/>
            <person name="Churas C."/>
            <person name="Place M."/>
            <person name="Herschleb J."/>
            <person name="Runnheim R."/>
            <person name="Forrest D."/>
            <person name="Amos-Landgraf J."/>
            <person name="Schwartz D.C."/>
            <person name="Cheng Z."/>
            <person name="Lindblad-Toh K."/>
            <person name="Eichler E.E."/>
            <person name="Ponting C.P."/>
        </authorList>
    </citation>
    <scope>NUCLEOTIDE SEQUENCE [LARGE SCALE GENOMIC DNA]</scope>
    <source>
        <strain evidence="18 20">C57BL/6J</strain>
    </source>
</reference>
<dbReference type="PROSITE" id="PS00010">
    <property type="entry name" value="ASX_HYDROXYL"/>
    <property type="match status" value="5"/>
</dbReference>
<evidence type="ECO:0000256" key="14">
    <source>
        <dbReference type="ARBA" id="ARBA00080914"/>
    </source>
</evidence>
<dbReference type="AlphaFoldDB" id="D3YVN5"/>
<reference evidence="18 20" key="2">
    <citation type="journal article" date="2011" name="PLoS Biol.">
        <title>Modernizing reference genome assemblies.</title>
        <authorList>
            <person name="Church D.M."/>
            <person name="Schneider V.A."/>
            <person name="Graves T."/>
            <person name="Auger K."/>
            <person name="Cunningham F."/>
            <person name="Bouk N."/>
            <person name="Chen H.C."/>
            <person name="Agarwala R."/>
            <person name="McLaren W.M."/>
            <person name="Ritchie G.R."/>
            <person name="Albracht D."/>
            <person name="Kremitzki M."/>
            <person name="Rock S."/>
            <person name="Kotkiewicz H."/>
            <person name="Kremitzki C."/>
            <person name="Wollam A."/>
            <person name="Trani L."/>
            <person name="Fulton L."/>
            <person name="Fulton R."/>
            <person name="Matthews L."/>
            <person name="Whitehead S."/>
            <person name="Chow W."/>
            <person name="Torrance J."/>
            <person name="Dunn M."/>
            <person name="Harden G."/>
            <person name="Threadgold G."/>
            <person name="Wood J."/>
            <person name="Collins J."/>
            <person name="Heath P."/>
            <person name="Griffiths G."/>
            <person name="Pelan S."/>
            <person name="Grafham D."/>
            <person name="Eichler E.E."/>
            <person name="Weinstock G."/>
            <person name="Mardis E.R."/>
            <person name="Wilson R.K."/>
            <person name="Howe K."/>
            <person name="Flicek P."/>
            <person name="Hubbard T."/>
        </authorList>
    </citation>
    <scope>NUCLEOTIDE SEQUENCE [LARGE SCALE GENOMIC DNA]</scope>
    <source>
        <strain evidence="18 20">C57BL/6J</strain>
    </source>
</reference>
<dbReference type="FunFam" id="2.10.25.10:FF:000035">
    <property type="entry name" value="Signal peptide, CUB domain and EGF-like domain-containing 2"/>
    <property type="match status" value="1"/>
</dbReference>
<evidence type="ECO:0000256" key="16">
    <source>
        <dbReference type="SAM" id="SignalP"/>
    </source>
</evidence>
<dbReference type="CDD" id="cd00054">
    <property type="entry name" value="EGF_CA"/>
    <property type="match status" value="1"/>
</dbReference>
<evidence type="ECO:0000313" key="20">
    <source>
        <dbReference type="Proteomes" id="UP000000589"/>
    </source>
</evidence>
<keyword evidence="9" id="KW-0446">Lipid-binding</keyword>
<dbReference type="PROSITE" id="PS01187">
    <property type="entry name" value="EGF_CA"/>
    <property type="match status" value="3"/>
</dbReference>
<dbReference type="Antibodypedia" id="1601">
    <property type="antibodies" value="172 antibodies from 26 providers"/>
</dbReference>
<protein>
    <recommendedName>
        <fullName evidence="12">Signal peptide, CUB and EGF-like domain-containing protein 2</fullName>
    </recommendedName>
    <alternativeName>
        <fullName evidence="14">Protein CEGP1</fullName>
    </alternativeName>
    <alternativeName>
        <fullName evidence="13">Scube/You</fullName>
    </alternativeName>
</protein>
<dbReference type="VEuPathDB" id="HostDB:ENSMUSG00000007279"/>
<comment type="subcellular location">
    <subcellularLocation>
        <location evidence="1">Cell surface</location>
    </subcellularLocation>
    <subcellularLocation>
        <location evidence="2">Secreted</location>
    </subcellularLocation>
</comment>
<proteinExistence type="evidence at protein level"/>
<keyword evidence="7" id="KW-0677">Repeat</keyword>
<feature type="chain" id="PRO_5003052711" description="Signal peptide, CUB and EGF-like domain-containing protein 2" evidence="16">
    <location>
        <begin position="28"/>
        <end position="805"/>
    </location>
</feature>
<dbReference type="InterPro" id="IPR018097">
    <property type="entry name" value="EGF_Ca-bd_CS"/>
</dbReference>
<keyword evidence="20" id="KW-1185">Reference proteome</keyword>
<evidence type="ECO:0000256" key="11">
    <source>
        <dbReference type="ARBA" id="ARBA00023180"/>
    </source>
</evidence>
<dbReference type="FunFam" id="2.10.50.10:FF:000042">
    <property type="entry name" value="Signal peptide, CUB domain and EGF like domain containing 2"/>
    <property type="match status" value="1"/>
</dbReference>
<dbReference type="MGI" id="MGI:1928765">
    <property type="gene designation" value="Scube2"/>
</dbReference>
<dbReference type="SMART" id="SM00181">
    <property type="entry name" value="EGF"/>
    <property type="match status" value="10"/>
</dbReference>
<sequence length="805" mass="88655">MGVAGCGRPREARALLLLLLLLPPLLAAAVPPDRGLTNGPSEDVDECAQGLDDCHADALCQNTPTSYKCSCKPGYQGEGRQCEDMDECDNTLNGGCVHDCLNIPGNYRCTCFDGFMLAHDGHNCLDMDECLENNGGCQHICTNVIGSYECRCKEGFFLSDNQHTCIHRSEEGLSCMNKDHGCGHICKEAPRGSVACECRPGFELAKNQKDCILTCNHGNGGCQHSCEDTAEGPECSCHPRYRLHADGRSCLEQEGTVLEGTESNATSVADGDKRVKRRLLMETCAVNNGGCDRTCKDTSTGVHCSCPTGFTLQVDGKTCKDIDECQTRNGGCNHFCKNTVGSFDCSCKKGFKLLTDEKSCQDVDECSLERTCDHSCINHPGTFICACNPGYTLYSFTHCGDTNECSVNNGGCQQVCINTVGSYECQCHPGFKLHWNKKDCVASCNLSCVVKRTEKRLRKALRTLKRAAHREQFHLQLSGMDLDMAKTPSRVSGQHEETCGVGQGHEESQCVSCRAGTYYDGSQERCILCPNGTFQNEEGQVTCEPCPRPENLGSLKISEAWNVSDCGGLCQPGEYSANGFAPCQLCALGTFQPDVGRTSCLSCGGGLPTKHLGATSFQDCETRVQCSPGHFYNTTTHRCIRCPLGTYQPEFGKNNCVSCPGNTTTDFDGSTNITQCKTSSNSVTTYETCQTYERPIAFTSRSKKLWIQFKSNEGNSARGFQVPYVTYDEDYQELIEDIVRDGRLYASENHQEILKDKKLIKALFDVLAHPQNYFKYTAQESREMFPRSFIRLLRSKVSRFLRPYK</sequence>
<evidence type="ECO:0000256" key="8">
    <source>
        <dbReference type="ARBA" id="ARBA00022837"/>
    </source>
</evidence>
<evidence type="ECO:0007829" key="21">
    <source>
        <dbReference type="ProteomicsDB" id="D3YVN5"/>
    </source>
</evidence>
<dbReference type="HOGENOM" id="CLU_013079_0_0_1"/>
<evidence type="ECO:0000256" key="3">
    <source>
        <dbReference type="ARBA" id="ARBA00022473"/>
    </source>
</evidence>
<organism evidence="18 20">
    <name type="scientific">Mus musculus</name>
    <name type="common">Mouse</name>
    <dbReference type="NCBI Taxonomy" id="10090"/>
    <lineage>
        <taxon>Eukaryota</taxon>
        <taxon>Metazoa</taxon>
        <taxon>Chordata</taxon>
        <taxon>Craniata</taxon>
        <taxon>Vertebrata</taxon>
        <taxon>Euteleostomi</taxon>
        <taxon>Mammalia</taxon>
        <taxon>Eutheria</taxon>
        <taxon>Euarchontoglires</taxon>
        <taxon>Glires</taxon>
        <taxon>Rodentia</taxon>
        <taxon>Myomorpha</taxon>
        <taxon>Muroidea</taxon>
        <taxon>Muridae</taxon>
        <taxon>Murinae</taxon>
        <taxon>Mus</taxon>
        <taxon>Mus</taxon>
    </lineage>
</organism>
<dbReference type="SUPFAM" id="SSF57196">
    <property type="entry name" value="EGF/Laminin"/>
    <property type="match status" value="1"/>
</dbReference>
<dbReference type="InterPro" id="IPR001881">
    <property type="entry name" value="EGF-like_Ca-bd_dom"/>
</dbReference>
<dbReference type="SUPFAM" id="SSF49854">
    <property type="entry name" value="Spermadhesin, CUB domain"/>
    <property type="match status" value="1"/>
</dbReference>
<dbReference type="FunFam" id="2.10.25.10:FF:000032">
    <property type="entry name" value="signal peptide, CUB and EGF-like domain-containing protein 2 isoform X1"/>
    <property type="match status" value="1"/>
</dbReference>
<dbReference type="FunFam" id="2.10.25.10:FF:000256">
    <property type="entry name" value="Signal peptide, CUB domain and EGF like domain containing 2"/>
    <property type="match status" value="1"/>
</dbReference>
<dbReference type="Pfam" id="PF14670">
    <property type="entry name" value="FXa_inhibition"/>
    <property type="match status" value="5"/>
</dbReference>
<dbReference type="FunFam" id="2.10.25.10:FF:000237">
    <property type="entry name" value="Signal peptide, CUB domain and EGF like domain containing 2"/>
    <property type="match status" value="1"/>
</dbReference>
<dbReference type="AGR" id="MGI:1928765"/>
<evidence type="ECO:0000256" key="15">
    <source>
        <dbReference type="PROSITE-ProRule" id="PRU00076"/>
    </source>
</evidence>
<dbReference type="InterPro" id="IPR011641">
    <property type="entry name" value="Tyr-kin_ephrin_A/B_rcpt-like"/>
</dbReference>
<dbReference type="InterPro" id="IPR009030">
    <property type="entry name" value="Growth_fac_rcpt_cys_sf"/>
</dbReference>
<dbReference type="SUPFAM" id="SSF57184">
    <property type="entry name" value="Growth factor receptor domain"/>
    <property type="match status" value="5"/>
</dbReference>
<dbReference type="InterPro" id="IPR026823">
    <property type="entry name" value="cEGF"/>
</dbReference>
<dbReference type="GO" id="GO:0008289">
    <property type="term" value="F:lipid binding"/>
    <property type="evidence" value="ECO:0007669"/>
    <property type="project" value="UniProtKB-KW"/>
</dbReference>
<evidence type="ECO:0000256" key="1">
    <source>
        <dbReference type="ARBA" id="ARBA00004241"/>
    </source>
</evidence>
<keyword evidence="5 15" id="KW-0245">EGF-like domain</keyword>
<dbReference type="GO" id="GO:0005576">
    <property type="term" value="C:extracellular region"/>
    <property type="evidence" value="ECO:0007669"/>
    <property type="project" value="UniProtKB-SubCell"/>
</dbReference>
<evidence type="ECO:0000256" key="12">
    <source>
        <dbReference type="ARBA" id="ARBA00067359"/>
    </source>
</evidence>
<dbReference type="Proteomes" id="UP000000589">
    <property type="component" value="Chromosome 7"/>
</dbReference>
<dbReference type="GO" id="GO:0045880">
    <property type="term" value="P:positive regulation of smoothened signaling pathway"/>
    <property type="evidence" value="ECO:0007669"/>
    <property type="project" value="UniProtKB-ARBA"/>
</dbReference>
<dbReference type="PANTHER" id="PTHR24046:SF3">
    <property type="entry name" value="SIGNAL PEPTIDE, CUB AND EGF-LIKE DOMAIN-CONTAINING PROTEIN 2"/>
    <property type="match status" value="1"/>
</dbReference>
<dbReference type="GO" id="GO:0005509">
    <property type="term" value="F:calcium ion binding"/>
    <property type="evidence" value="ECO:0007669"/>
    <property type="project" value="InterPro"/>
</dbReference>
<evidence type="ECO:0000256" key="9">
    <source>
        <dbReference type="ARBA" id="ARBA00023121"/>
    </source>
</evidence>
<evidence type="ECO:0000313" key="18">
    <source>
        <dbReference type="Ensembl" id="ENSMUSP00000102339.3"/>
    </source>
</evidence>
<dbReference type="PROSITE" id="PS01186">
    <property type="entry name" value="EGF_2"/>
    <property type="match status" value="5"/>
</dbReference>
<keyword evidence="3" id="KW-0217">Developmental protein</keyword>
<reference evidence="18" key="4">
    <citation type="submission" date="2025-09" db="UniProtKB">
        <authorList>
            <consortium name="Ensembl"/>
        </authorList>
    </citation>
    <scope>IDENTIFICATION</scope>
    <source>
        <strain evidence="18">C57BL/6J</strain>
    </source>
</reference>
<dbReference type="Pfam" id="PF07699">
    <property type="entry name" value="Ephrin_rec_like"/>
    <property type="match status" value="3"/>
</dbReference>
<evidence type="ECO:0000256" key="6">
    <source>
        <dbReference type="ARBA" id="ARBA00022729"/>
    </source>
</evidence>
<dbReference type="Bgee" id="ENSMUSG00000007279">
    <property type="expression patterns" value="Expressed in interventricular septum and 140 other cell types or tissues"/>
</dbReference>
<dbReference type="PANTHER" id="PTHR24046">
    <property type="entry name" value="SIGNAL PEPTIDE, CUB AND EGF-LIKE DOMAIN-CONTAINING"/>
    <property type="match status" value="1"/>
</dbReference>
<gene>
    <name evidence="18 19" type="primary">Scube2</name>
</gene>